<protein>
    <submittedName>
        <fullName evidence="1">Uncharacterized protein</fullName>
    </submittedName>
</protein>
<proteinExistence type="predicted"/>
<name>A0A1X6ZR04_9RHOB</name>
<dbReference type="RefSeq" id="WP_085827663.1">
    <property type="nucleotide sequence ID" value="NZ_FWFJ01000027.1"/>
</dbReference>
<gene>
    <name evidence="1" type="ORF">ROG8370_02678</name>
</gene>
<evidence type="ECO:0000313" key="1">
    <source>
        <dbReference type="EMBL" id="SLN58721.1"/>
    </source>
</evidence>
<evidence type="ECO:0000313" key="2">
    <source>
        <dbReference type="Proteomes" id="UP000194012"/>
    </source>
</evidence>
<keyword evidence="2" id="KW-1185">Reference proteome</keyword>
<accession>A0A1X6ZR04</accession>
<sequence length="194" mass="21686">MTPRDFVAGLSEVMEIERTELATVDRALAKKGLRQLARGRFRPDITLTEGVQLACAWAGAENLTLAASEVGRLNGFVALTELVDEEDQFFAQLFGYGPREVPSKTFLDLVSMAARQLGAGKYPAKELWVNIEKCCSVDIIYRDDSGRTNLLFEYPFFSCPPEGISIFEHRRNVKVRVTINGAVFKWIFEVTEGA</sequence>
<reference evidence="2" key="1">
    <citation type="submission" date="2017-03" db="EMBL/GenBank/DDBJ databases">
        <authorList>
            <person name="Rodrigo-Torres L."/>
            <person name="Arahal R.D."/>
            <person name="Lucena T."/>
        </authorList>
    </citation>
    <scope>NUCLEOTIDE SEQUENCE [LARGE SCALE GENOMIC DNA]</scope>
    <source>
        <strain evidence="2">CECT 8370</strain>
    </source>
</reference>
<dbReference type="Proteomes" id="UP000194012">
    <property type="component" value="Unassembled WGS sequence"/>
</dbReference>
<organism evidence="1 2">
    <name type="scientific">Roseovarius gaetbuli</name>
    <dbReference type="NCBI Taxonomy" id="1356575"/>
    <lineage>
        <taxon>Bacteria</taxon>
        <taxon>Pseudomonadati</taxon>
        <taxon>Pseudomonadota</taxon>
        <taxon>Alphaproteobacteria</taxon>
        <taxon>Rhodobacterales</taxon>
        <taxon>Roseobacteraceae</taxon>
        <taxon>Roseovarius</taxon>
    </lineage>
</organism>
<dbReference type="AlphaFoldDB" id="A0A1X6ZR04"/>
<dbReference type="EMBL" id="FWFJ01000027">
    <property type="protein sequence ID" value="SLN58721.1"/>
    <property type="molecule type" value="Genomic_DNA"/>
</dbReference>